<proteinExistence type="predicted"/>
<dbReference type="AlphaFoldDB" id="A0A1R4GQP0"/>
<evidence type="ECO:0000313" key="3">
    <source>
        <dbReference type="Proteomes" id="UP000195913"/>
    </source>
</evidence>
<reference evidence="2 3" key="1">
    <citation type="submission" date="2017-02" db="EMBL/GenBank/DDBJ databases">
        <authorList>
            <person name="Peterson S.W."/>
        </authorList>
    </citation>
    <scope>NUCLEOTIDE SEQUENCE [LARGE SCALE GENOMIC DNA]</scope>
    <source>
        <strain evidence="2 3">B Ar 00.02</strain>
    </source>
</reference>
<evidence type="ECO:0000259" key="1">
    <source>
        <dbReference type="Pfam" id="PF13649"/>
    </source>
</evidence>
<dbReference type="InterPro" id="IPR041698">
    <property type="entry name" value="Methyltransf_25"/>
</dbReference>
<feature type="domain" description="Methyltransferase" evidence="1">
    <location>
        <begin position="63"/>
        <end position="150"/>
    </location>
</feature>
<dbReference type="SUPFAM" id="SSF53335">
    <property type="entry name" value="S-adenosyl-L-methionine-dependent methyltransferases"/>
    <property type="match status" value="1"/>
</dbReference>
<dbReference type="InterPro" id="IPR029063">
    <property type="entry name" value="SAM-dependent_MTases_sf"/>
</dbReference>
<sequence length="288" mass="31493">MEPVGEPHASDPRTVKRLERPIASDWLALRRPADERAREASRPLLHALADHFFVSEEVPVVEVIDIGAGTGANQAWLAPRLDFHQRWTLLDHDPELLELVPDHQQDGPVQQVTRVVAGIEDLGALDQATGQHCLVTCSALLDLLSTAQLDGLSDFLVERGIPALLSLSVTGDVEPDPAHPFDAEINAAFNDHQSRDPLAGPAAVGYTAERLRNAGMRVQLMDTPWRLEAADGPLMRRYLQDRAQAVAEQNPALAAAADAWLADRLARESEGRLHLGIGHQDLLCLPPR</sequence>
<dbReference type="Proteomes" id="UP000195913">
    <property type="component" value="Unassembled WGS sequence"/>
</dbReference>
<dbReference type="Gene3D" id="3.40.50.150">
    <property type="entry name" value="Vaccinia Virus protein VP39"/>
    <property type="match status" value="1"/>
</dbReference>
<evidence type="ECO:0000313" key="2">
    <source>
        <dbReference type="EMBL" id="SJM70519.1"/>
    </source>
</evidence>
<keyword evidence="3" id="KW-1185">Reference proteome</keyword>
<name>A0A1R4GQP0_9MICC</name>
<dbReference type="Pfam" id="PF13649">
    <property type="entry name" value="Methyltransf_25"/>
    <property type="match status" value="1"/>
</dbReference>
<accession>A0A1R4GQP0</accession>
<dbReference type="EMBL" id="FUHW01000040">
    <property type="protein sequence ID" value="SJM70519.1"/>
    <property type="molecule type" value="Genomic_DNA"/>
</dbReference>
<organism evidence="2 3">
    <name type="scientific">Arthrobacter rhombi</name>
    <dbReference type="NCBI Taxonomy" id="71253"/>
    <lineage>
        <taxon>Bacteria</taxon>
        <taxon>Bacillati</taxon>
        <taxon>Actinomycetota</taxon>
        <taxon>Actinomycetes</taxon>
        <taxon>Micrococcales</taxon>
        <taxon>Micrococcaceae</taxon>
        <taxon>Arthrobacter</taxon>
    </lineage>
</organism>
<dbReference type="RefSeq" id="WP_143269287.1">
    <property type="nucleotide sequence ID" value="NZ_FUHW01000040.1"/>
</dbReference>
<gene>
    <name evidence="2" type="ORF">FM101_12520</name>
</gene>
<protein>
    <submittedName>
        <fullName evidence="2">Vng1025h</fullName>
    </submittedName>
</protein>